<comment type="caution">
    <text evidence="2">The sequence shown here is derived from an EMBL/GenBank/DDBJ whole genome shotgun (WGS) entry which is preliminary data.</text>
</comment>
<evidence type="ECO:0008006" key="4">
    <source>
        <dbReference type="Google" id="ProtNLM"/>
    </source>
</evidence>
<gene>
    <name evidence="2" type="ORF">DW856_17070</name>
</gene>
<feature type="transmembrane region" description="Helical" evidence="1">
    <location>
        <begin position="242"/>
        <end position="261"/>
    </location>
</feature>
<dbReference type="Pfam" id="PF19478">
    <property type="entry name" value="TrbL_2"/>
    <property type="match status" value="1"/>
</dbReference>
<name>A0A3R6APL8_9FIRM</name>
<dbReference type="InterPro" id="IPR045798">
    <property type="entry name" value="TrbL_Firmicutes"/>
</dbReference>
<dbReference type="AlphaFoldDB" id="A0A3R6APL8"/>
<dbReference type="RefSeq" id="WP_118599074.1">
    <property type="nucleotide sequence ID" value="NZ_QSHO01000020.1"/>
</dbReference>
<accession>A0A3R6APL8</accession>
<dbReference type="EMBL" id="QSHO01000020">
    <property type="protein sequence ID" value="RHC13506.1"/>
    <property type="molecule type" value="Genomic_DNA"/>
</dbReference>
<keyword evidence="1" id="KW-1133">Transmembrane helix</keyword>
<dbReference type="Proteomes" id="UP000283513">
    <property type="component" value="Unassembled WGS sequence"/>
</dbReference>
<sequence>MTNIFDSMRTGMINSIIDSFSGFDQYLSDSYTALTANVFSGNWAAIANSISGIIKPTATIICGICFLIEFLKITINGDVIKYEYLIRVFAKLCIAKASIDISTDALKFVFTTVSKWITQVSTDTITVGSQLATSAQTTLNDSNFGEVFAIWLSSCLFIFFLKIIGIMINVMGYARSFELTCVNSVAPLPFAFLCLDDGMGSGSRTFKNFAFVYIAICLRGLFMVISLSLFCKLAGSISFSDWTSGLSDLLVLSLVLLMALVKSDQWAGRLLTA</sequence>
<evidence type="ECO:0000256" key="1">
    <source>
        <dbReference type="SAM" id="Phobius"/>
    </source>
</evidence>
<organism evidence="2 3">
    <name type="scientific">Roseburia intestinalis</name>
    <dbReference type="NCBI Taxonomy" id="166486"/>
    <lineage>
        <taxon>Bacteria</taxon>
        <taxon>Bacillati</taxon>
        <taxon>Bacillota</taxon>
        <taxon>Clostridia</taxon>
        <taxon>Lachnospirales</taxon>
        <taxon>Lachnospiraceae</taxon>
        <taxon>Roseburia</taxon>
    </lineage>
</organism>
<reference evidence="2 3" key="1">
    <citation type="submission" date="2018-08" db="EMBL/GenBank/DDBJ databases">
        <title>A genome reference for cultivated species of the human gut microbiota.</title>
        <authorList>
            <person name="Zou Y."/>
            <person name="Xue W."/>
            <person name="Luo G."/>
        </authorList>
    </citation>
    <scope>NUCLEOTIDE SEQUENCE [LARGE SCALE GENOMIC DNA]</scope>
    <source>
        <strain evidence="2 3">AM37-1AC</strain>
    </source>
</reference>
<keyword evidence="1" id="KW-0812">Transmembrane</keyword>
<protein>
    <recommendedName>
        <fullName evidence="4">Conjugal transfer protein TrbL</fullName>
    </recommendedName>
</protein>
<evidence type="ECO:0000313" key="2">
    <source>
        <dbReference type="EMBL" id="RHC13506.1"/>
    </source>
</evidence>
<proteinExistence type="predicted"/>
<feature type="transmembrane region" description="Helical" evidence="1">
    <location>
        <begin position="209"/>
        <end position="230"/>
    </location>
</feature>
<evidence type="ECO:0000313" key="3">
    <source>
        <dbReference type="Proteomes" id="UP000283513"/>
    </source>
</evidence>
<keyword evidence="1" id="KW-0472">Membrane</keyword>
<feature type="transmembrane region" description="Helical" evidence="1">
    <location>
        <begin position="148"/>
        <end position="170"/>
    </location>
</feature>